<sequence length="154" mass="16851">MAIFRVKIILFLWVCFAVSSILATSVRYCDKKGKYAVKVKGVEMNPDPVVSGEEAKFKISATSGKSITGGEVTITVYFHGIFVHSEKIDLCQETPCPIAPGDFVLSHVQTLPGITPAGPYSLKMSISGNDNELLTCIRFPFKIVRDSQAYVSEI</sequence>
<feature type="domain" description="MD-2-related lipid-recognition" evidence="8">
    <location>
        <begin position="26"/>
        <end position="141"/>
    </location>
</feature>
<dbReference type="Gene3D" id="2.60.40.770">
    <property type="match status" value="1"/>
</dbReference>
<comment type="caution">
    <text evidence="9">The sequence shown here is derived from an EMBL/GenBank/DDBJ whole genome shotgun (WGS) entry which is preliminary data.</text>
</comment>
<dbReference type="EMBL" id="JBDFQZ010000001">
    <property type="protein sequence ID" value="KAK9755822.1"/>
    <property type="molecule type" value="Genomic_DNA"/>
</dbReference>
<dbReference type="PANTHER" id="PTHR11306:SF0">
    <property type="entry name" value="PHOSPHATIDYLGLYCEROL_PHOSPHATIDYLINOSITOL TRANSFER PROTEIN"/>
    <property type="match status" value="1"/>
</dbReference>
<dbReference type="GO" id="GO:0032934">
    <property type="term" value="F:sterol binding"/>
    <property type="evidence" value="ECO:0007669"/>
    <property type="project" value="InterPro"/>
</dbReference>
<name>A0AAW1NCN1_SAPOF</name>
<gene>
    <name evidence="9" type="ORF">RND81_01G053400</name>
</gene>
<dbReference type="PANTHER" id="PTHR11306">
    <property type="entry name" value="NIEMANN PICK TYPE C2 PROTEIN NPC2-RELATED"/>
    <property type="match status" value="1"/>
</dbReference>
<dbReference type="GO" id="GO:0015918">
    <property type="term" value="P:sterol transport"/>
    <property type="evidence" value="ECO:0007669"/>
    <property type="project" value="InterPro"/>
</dbReference>
<keyword evidence="5 7" id="KW-0732">Signal</keyword>
<dbReference type="Pfam" id="PF02221">
    <property type="entry name" value="E1_DerP2_DerF2"/>
    <property type="match status" value="1"/>
</dbReference>
<evidence type="ECO:0000256" key="3">
    <source>
        <dbReference type="ARBA" id="ARBA00011245"/>
    </source>
</evidence>
<evidence type="ECO:0000256" key="6">
    <source>
        <dbReference type="ARBA" id="ARBA00023055"/>
    </source>
</evidence>
<dbReference type="InterPro" id="IPR014756">
    <property type="entry name" value="Ig_E-set"/>
</dbReference>
<evidence type="ECO:0000256" key="5">
    <source>
        <dbReference type="ARBA" id="ARBA00022729"/>
    </source>
</evidence>
<accession>A0AAW1NCN1</accession>
<comment type="function">
    <text evidence="1">Catalyzes the intermembrane transfer of phosphatidylglycerol and phosphatidylinositol.</text>
</comment>
<keyword evidence="4" id="KW-0813">Transport</keyword>
<dbReference type="SUPFAM" id="SSF81296">
    <property type="entry name" value="E set domains"/>
    <property type="match status" value="1"/>
</dbReference>
<organism evidence="9 10">
    <name type="scientific">Saponaria officinalis</name>
    <name type="common">Common soapwort</name>
    <name type="synonym">Lychnis saponaria</name>
    <dbReference type="NCBI Taxonomy" id="3572"/>
    <lineage>
        <taxon>Eukaryota</taxon>
        <taxon>Viridiplantae</taxon>
        <taxon>Streptophyta</taxon>
        <taxon>Embryophyta</taxon>
        <taxon>Tracheophyta</taxon>
        <taxon>Spermatophyta</taxon>
        <taxon>Magnoliopsida</taxon>
        <taxon>eudicotyledons</taxon>
        <taxon>Gunneridae</taxon>
        <taxon>Pentapetalae</taxon>
        <taxon>Caryophyllales</taxon>
        <taxon>Caryophyllaceae</taxon>
        <taxon>Caryophylleae</taxon>
        <taxon>Saponaria</taxon>
    </lineage>
</organism>
<evidence type="ECO:0000313" key="9">
    <source>
        <dbReference type="EMBL" id="KAK9755822.1"/>
    </source>
</evidence>
<protein>
    <recommendedName>
        <fullName evidence="8">MD-2-related lipid-recognition domain-containing protein</fullName>
    </recommendedName>
</protein>
<evidence type="ECO:0000256" key="4">
    <source>
        <dbReference type="ARBA" id="ARBA00022448"/>
    </source>
</evidence>
<evidence type="ECO:0000313" key="10">
    <source>
        <dbReference type="Proteomes" id="UP001443914"/>
    </source>
</evidence>
<evidence type="ECO:0000259" key="8">
    <source>
        <dbReference type="SMART" id="SM00737"/>
    </source>
</evidence>
<evidence type="ECO:0000256" key="7">
    <source>
        <dbReference type="SAM" id="SignalP"/>
    </source>
</evidence>
<keyword evidence="6" id="KW-0445">Lipid transport</keyword>
<reference evidence="9" key="1">
    <citation type="submission" date="2024-03" db="EMBL/GenBank/DDBJ databases">
        <title>WGS assembly of Saponaria officinalis var. Norfolk2.</title>
        <authorList>
            <person name="Jenkins J."/>
            <person name="Shu S."/>
            <person name="Grimwood J."/>
            <person name="Barry K."/>
            <person name="Goodstein D."/>
            <person name="Schmutz J."/>
            <person name="Leebens-Mack J."/>
            <person name="Osbourn A."/>
        </authorList>
    </citation>
    <scope>NUCLEOTIDE SEQUENCE [LARGE SCALE GENOMIC DNA]</scope>
    <source>
        <strain evidence="9">JIC</strain>
    </source>
</reference>
<keyword evidence="10" id="KW-1185">Reference proteome</keyword>
<dbReference type="AlphaFoldDB" id="A0AAW1NCN1"/>
<dbReference type="InterPro" id="IPR003172">
    <property type="entry name" value="ML_dom"/>
</dbReference>
<proteinExistence type="inferred from homology"/>
<dbReference type="SMART" id="SM00737">
    <property type="entry name" value="ML"/>
    <property type="match status" value="1"/>
</dbReference>
<feature type="chain" id="PRO_5043676879" description="MD-2-related lipid-recognition domain-containing protein" evidence="7">
    <location>
        <begin position="24"/>
        <end position="154"/>
    </location>
</feature>
<evidence type="ECO:0000256" key="1">
    <source>
        <dbReference type="ARBA" id="ARBA00002053"/>
    </source>
</evidence>
<dbReference type="Proteomes" id="UP001443914">
    <property type="component" value="Unassembled WGS sequence"/>
</dbReference>
<dbReference type="InterPro" id="IPR039670">
    <property type="entry name" value="NPC2-like"/>
</dbReference>
<comment type="similarity">
    <text evidence="2">Belongs to the NPC2 family.</text>
</comment>
<evidence type="ECO:0000256" key="2">
    <source>
        <dbReference type="ARBA" id="ARBA00006370"/>
    </source>
</evidence>
<feature type="signal peptide" evidence="7">
    <location>
        <begin position="1"/>
        <end position="23"/>
    </location>
</feature>
<comment type="subunit">
    <text evidence="3">Monomer.</text>
</comment>